<accession>A0ABV2M3I7</accession>
<evidence type="ECO:0000313" key="3">
    <source>
        <dbReference type="EMBL" id="MET3751025.1"/>
    </source>
</evidence>
<dbReference type="CDD" id="cd00118">
    <property type="entry name" value="LysM"/>
    <property type="match status" value="1"/>
</dbReference>
<dbReference type="EMBL" id="JBEPMJ010000016">
    <property type="protein sequence ID" value="MET3751025.1"/>
    <property type="molecule type" value="Genomic_DNA"/>
</dbReference>
<dbReference type="RefSeq" id="WP_257464885.1">
    <property type="nucleotide sequence ID" value="NZ_BAABXP010000009.1"/>
</dbReference>
<gene>
    <name evidence="3" type="ORF">ABID24_002279</name>
</gene>
<proteinExistence type="predicted"/>
<dbReference type="Proteomes" id="UP001549106">
    <property type="component" value="Unassembled WGS sequence"/>
</dbReference>
<feature type="compositionally biased region" description="Basic and acidic residues" evidence="1">
    <location>
        <begin position="373"/>
        <end position="415"/>
    </location>
</feature>
<comment type="caution">
    <text evidence="3">The sequence shown here is derived from an EMBL/GenBank/DDBJ whole genome shotgun (WGS) entry which is preliminary data.</text>
</comment>
<name>A0ABV2M3I7_9FIRM</name>
<feature type="region of interest" description="Disordered" evidence="1">
    <location>
        <begin position="287"/>
        <end position="431"/>
    </location>
</feature>
<feature type="domain" description="LysM" evidence="2">
    <location>
        <begin position="430"/>
        <end position="477"/>
    </location>
</feature>
<keyword evidence="4" id="KW-1185">Reference proteome</keyword>
<feature type="compositionally biased region" description="Basic and acidic residues" evidence="1">
    <location>
        <begin position="292"/>
        <end position="338"/>
    </location>
</feature>
<dbReference type="PROSITE" id="PS51782">
    <property type="entry name" value="LYSM"/>
    <property type="match status" value="1"/>
</dbReference>
<dbReference type="Gene3D" id="3.10.350.10">
    <property type="entry name" value="LysM domain"/>
    <property type="match status" value="1"/>
</dbReference>
<evidence type="ECO:0000256" key="1">
    <source>
        <dbReference type="SAM" id="MobiDB-lite"/>
    </source>
</evidence>
<dbReference type="SMART" id="SM00257">
    <property type="entry name" value="LysM"/>
    <property type="match status" value="1"/>
</dbReference>
<sequence length="478" mass="54374">MIEVIYKDEKQEAKGNESIFSVPKNIRQIGQANDDYRIYMEDYVYTFLGREAGAGDVNGEDKKCLAVLTGETKWASGITYMFIRGALDVEAEDISAEHIEFTEKMWKKIQEETEKYFEGQEIVGWFFSQRSIPLEATELLKRVHLKHFGGGEKVLMLMDPAEREEVFFRYENSFLVKQNGYYLYYEKNPQMQSYMLEKNPEGTTDRQEEVPDEAVKAFRRIIQKKKSAEEKQTEETEERISVFSYAATACLALAVVAAGMKFYQNYQSLQQADVKAEMAASVIETGPSEFPEEIKEKAEVTSVRTERADTGEKEVKDGEKSGETKGEQEGGSESKNEIQENASRNTAKMKKDEKETVPSEAAETDEETSNENVKSELSEEDRAIYREESDMRKAERRVRESRDTAGNSDSEKVTETENNTQSEETSAGGTTYIIRPGDTLYQISVEKYGSMEAVAEICRMNNMSESDTIYPGQIIVLP</sequence>
<reference evidence="3 4" key="1">
    <citation type="submission" date="2024-06" db="EMBL/GenBank/DDBJ databases">
        <title>Genomic Encyclopedia of Type Strains, Phase IV (KMG-IV): sequencing the most valuable type-strain genomes for metagenomic binning, comparative biology and taxonomic classification.</title>
        <authorList>
            <person name="Goeker M."/>
        </authorList>
    </citation>
    <scope>NUCLEOTIDE SEQUENCE [LARGE SCALE GENOMIC DNA]</scope>
    <source>
        <strain evidence="3 4">DSM 29492</strain>
    </source>
</reference>
<feature type="compositionally biased region" description="Low complexity" evidence="1">
    <location>
        <begin position="416"/>
        <end position="426"/>
    </location>
</feature>
<evidence type="ECO:0000313" key="4">
    <source>
        <dbReference type="Proteomes" id="UP001549106"/>
    </source>
</evidence>
<dbReference type="Pfam" id="PF01476">
    <property type="entry name" value="LysM"/>
    <property type="match status" value="1"/>
</dbReference>
<organism evidence="3 4">
    <name type="scientific">Blautia caecimuris</name>
    <dbReference type="NCBI Taxonomy" id="1796615"/>
    <lineage>
        <taxon>Bacteria</taxon>
        <taxon>Bacillati</taxon>
        <taxon>Bacillota</taxon>
        <taxon>Clostridia</taxon>
        <taxon>Lachnospirales</taxon>
        <taxon>Lachnospiraceae</taxon>
        <taxon>Blautia</taxon>
    </lineage>
</organism>
<evidence type="ECO:0000259" key="2">
    <source>
        <dbReference type="PROSITE" id="PS51782"/>
    </source>
</evidence>
<dbReference type="InterPro" id="IPR036779">
    <property type="entry name" value="LysM_dom_sf"/>
</dbReference>
<protein>
    <submittedName>
        <fullName evidence="3">LysM repeat protein</fullName>
    </submittedName>
</protein>
<dbReference type="SUPFAM" id="SSF54106">
    <property type="entry name" value="LysM domain"/>
    <property type="match status" value="1"/>
</dbReference>
<dbReference type="InterPro" id="IPR018392">
    <property type="entry name" value="LysM"/>
</dbReference>